<gene>
    <name evidence="2" type="ORF">ACFQ4B_28335</name>
</gene>
<evidence type="ECO:0000313" key="2">
    <source>
        <dbReference type="EMBL" id="MFD1224036.1"/>
    </source>
</evidence>
<dbReference type="InterPro" id="IPR001437">
    <property type="entry name" value="Tscrpt_elong_fac_GreA/B_C"/>
</dbReference>
<sequence length="149" mass="17273">MSHSPLDSARMQLIHQLVYFDEERFHILDNYFANERTKKIGEQFVEDYTRTLENIIANFEEESLHSVALIGSRVETLDEGFEDSYTIVFPHQADPDRNQISFLAPFGFQLLLASQDESRTIETPIGSSNVQVRQVKYVNMGEPYDKPRL</sequence>
<reference evidence="3" key="1">
    <citation type="journal article" date="2019" name="Int. J. Syst. Evol. Microbiol.">
        <title>The Global Catalogue of Microorganisms (GCM) 10K type strain sequencing project: providing services to taxonomists for standard genome sequencing and annotation.</title>
        <authorList>
            <consortium name="The Broad Institute Genomics Platform"/>
            <consortium name="The Broad Institute Genome Sequencing Center for Infectious Disease"/>
            <person name="Wu L."/>
            <person name="Ma J."/>
        </authorList>
    </citation>
    <scope>NUCLEOTIDE SEQUENCE [LARGE SCALE GENOMIC DNA]</scope>
    <source>
        <strain evidence="3">CCUG 53270</strain>
    </source>
</reference>
<comment type="caution">
    <text evidence="2">The sequence shown here is derived from an EMBL/GenBank/DDBJ whole genome shotgun (WGS) entry which is preliminary data.</text>
</comment>
<keyword evidence="2" id="KW-0648">Protein biosynthesis</keyword>
<evidence type="ECO:0000313" key="3">
    <source>
        <dbReference type="Proteomes" id="UP001597180"/>
    </source>
</evidence>
<dbReference type="RefSeq" id="WP_345589371.1">
    <property type="nucleotide sequence ID" value="NZ_BAABJG010000017.1"/>
</dbReference>
<keyword evidence="3" id="KW-1185">Reference proteome</keyword>
<dbReference type="SUPFAM" id="SSF54534">
    <property type="entry name" value="FKBP-like"/>
    <property type="match status" value="1"/>
</dbReference>
<dbReference type="Pfam" id="PF01272">
    <property type="entry name" value="GreA_GreB"/>
    <property type="match status" value="1"/>
</dbReference>
<evidence type="ECO:0000259" key="1">
    <source>
        <dbReference type="Pfam" id="PF01272"/>
    </source>
</evidence>
<dbReference type="EMBL" id="JBHTLU010000041">
    <property type="protein sequence ID" value="MFD1224036.1"/>
    <property type="molecule type" value="Genomic_DNA"/>
</dbReference>
<name>A0ABW3UVX7_9BACL</name>
<feature type="domain" description="Transcription elongation factor GreA/GreB C-terminal" evidence="1">
    <location>
        <begin position="67"/>
        <end position="137"/>
    </location>
</feature>
<dbReference type="Gene3D" id="3.10.50.30">
    <property type="entry name" value="Transcription elongation factor, GreA/GreB, C-terminal domain"/>
    <property type="match status" value="1"/>
</dbReference>
<keyword evidence="2" id="KW-0251">Elongation factor</keyword>
<protein>
    <submittedName>
        <fullName evidence="2">GreA/GreB family elongation factor</fullName>
    </submittedName>
</protein>
<organism evidence="2 3">
    <name type="scientific">Paenibacillus vulneris</name>
    <dbReference type="NCBI Taxonomy" id="1133364"/>
    <lineage>
        <taxon>Bacteria</taxon>
        <taxon>Bacillati</taxon>
        <taxon>Bacillota</taxon>
        <taxon>Bacilli</taxon>
        <taxon>Bacillales</taxon>
        <taxon>Paenibacillaceae</taxon>
        <taxon>Paenibacillus</taxon>
    </lineage>
</organism>
<dbReference type="InterPro" id="IPR036953">
    <property type="entry name" value="GreA/GreB_C_sf"/>
</dbReference>
<dbReference type="Proteomes" id="UP001597180">
    <property type="component" value="Unassembled WGS sequence"/>
</dbReference>
<dbReference type="GO" id="GO:0003746">
    <property type="term" value="F:translation elongation factor activity"/>
    <property type="evidence" value="ECO:0007669"/>
    <property type="project" value="UniProtKB-KW"/>
</dbReference>
<accession>A0ABW3UVX7</accession>
<proteinExistence type="predicted"/>